<dbReference type="Proteomes" id="UP000472372">
    <property type="component" value="Chromosome 3"/>
</dbReference>
<organism evidence="2 3">
    <name type="scientific">Pyrenophora teres f. teres</name>
    <dbReference type="NCBI Taxonomy" id="97479"/>
    <lineage>
        <taxon>Eukaryota</taxon>
        <taxon>Fungi</taxon>
        <taxon>Dikarya</taxon>
        <taxon>Ascomycota</taxon>
        <taxon>Pezizomycotina</taxon>
        <taxon>Dothideomycetes</taxon>
        <taxon>Pleosporomycetidae</taxon>
        <taxon>Pleosporales</taxon>
        <taxon>Pleosporineae</taxon>
        <taxon>Pleosporaceae</taxon>
        <taxon>Pyrenophora</taxon>
    </lineage>
</organism>
<name>A0A6S6VWJ5_9PLEO</name>
<accession>A0A6S6VWJ5</accession>
<reference evidence="2" key="1">
    <citation type="submission" date="2021-02" db="EMBL/GenBank/DDBJ databases">
        <authorList>
            <person name="Syme A R."/>
            <person name="Syme A R."/>
            <person name="Moolhuijzen P."/>
        </authorList>
    </citation>
    <scope>NUCLEOTIDE SEQUENCE</scope>
    <source>
        <strain evidence="2">W1-1</strain>
    </source>
</reference>
<feature type="region of interest" description="Disordered" evidence="1">
    <location>
        <begin position="67"/>
        <end position="90"/>
    </location>
</feature>
<dbReference type="AlphaFoldDB" id="A0A6S6VWJ5"/>
<gene>
    <name evidence="2" type="ORF">PTTW11_02996</name>
</gene>
<feature type="region of interest" description="Disordered" evidence="1">
    <location>
        <begin position="33"/>
        <end position="53"/>
    </location>
</feature>
<sequence>MPPDSDNIIVQIPEASGNSTNTAIYLENDIQMGIEEDQTPATPTQTQPNPPERLVPIMNKRPALFSPVYDRTGRNPFQKNDSDKPTAKDPEQAIQWARNLILQASIMTNSYKEQNKLLELLDVFRDYTEKGRVTNQISDKLSAKLAFHSATLANASEKAAKTLKKATATVASQNNQTVAVATTTTNTNAPQSYATIAAQPSKNATWTTVAPKKKPTPKKLITHYQIVATLEENQTINPLQARNKINEAFQKAGIAGPVIQLAALSKRNNLILTTTSGYSGEFLLQQSNIWMDLFNIKHAQPLESWTKVIVHNVPTTFEGADTLEILQTEIPTYNKGLQIVGNSYWLTKDWKNKQNSSIVIAFKTEAEAKKLGARIIILGESLRTEKYRSIPATTQCDNCQGFGHTKLKCRNQTACQLCAGTHPTSRHKCSTCTTSGKPCIHTLPKCSNCKEPHFANSRDCEVLAAITNKENQYTTECQTALRFSKRI</sequence>
<feature type="compositionally biased region" description="Basic and acidic residues" evidence="1">
    <location>
        <begin position="80"/>
        <end position="90"/>
    </location>
</feature>
<evidence type="ECO:0000313" key="2">
    <source>
        <dbReference type="EMBL" id="CAE7020037.1"/>
    </source>
</evidence>
<evidence type="ECO:0000256" key="1">
    <source>
        <dbReference type="SAM" id="MobiDB-lite"/>
    </source>
</evidence>
<proteinExistence type="predicted"/>
<protein>
    <submittedName>
        <fullName evidence="2">NMDAR2-C domain containing protein</fullName>
    </submittedName>
</protein>
<dbReference type="EMBL" id="HG992979">
    <property type="protein sequence ID" value="CAE7020037.1"/>
    <property type="molecule type" value="Genomic_DNA"/>
</dbReference>
<evidence type="ECO:0000313" key="3">
    <source>
        <dbReference type="Proteomes" id="UP000472372"/>
    </source>
</evidence>